<protein>
    <submittedName>
        <fullName evidence="3">Uncharacterized protein</fullName>
    </submittedName>
</protein>
<organism evidence="3 5">
    <name type="scientific">Gardnerella swidsinskii</name>
    <dbReference type="NCBI Taxonomy" id="2792979"/>
    <lineage>
        <taxon>Bacteria</taxon>
        <taxon>Bacillati</taxon>
        <taxon>Actinomycetota</taxon>
        <taxon>Actinomycetes</taxon>
        <taxon>Bifidobacteriales</taxon>
        <taxon>Bifidobacteriaceae</taxon>
        <taxon>Gardnerella</taxon>
    </lineage>
</organism>
<accession>A0A9X7FET9</accession>
<reference evidence="2" key="2">
    <citation type="submission" date="2017-01" db="EMBL/GenBank/DDBJ databases">
        <authorList>
            <person name="Timinskas A."/>
        </authorList>
    </citation>
    <scope>NUCLEOTIDE SEQUENCE</scope>
    <source>
        <strain evidence="2">GV37</strain>
    </source>
</reference>
<dbReference type="RefSeq" id="WP_012914043.1">
    <property type="nucleotide sequence ID" value="NZ_CP019058.1"/>
</dbReference>
<evidence type="ECO:0000313" key="3">
    <source>
        <dbReference type="EMBL" id="PMC54908.1"/>
    </source>
</evidence>
<sequence length="528" mass="56203">MNWHKNPHEGSKHGEVNADVDINRKNKIVSIVSLAIFSAIILIASACVVALCLPMSHFVDNPNTPSSGVISSVGSTRLQTICPIRLSLPDLTQYGDSEYNESEGDLQSSARYGAFGDVYSSSLRNIRDNNDQSITLNSKSTDDDTSAFIANNNVNHDAQVLEGHLSRVGSGTGISASMVSWATKGDVKGLSATTCSMPSMKQTFLVPESADGISIRLEAFNAASKSTVVRVRAWSAEHGSNQLNLSTGSASTVPARSHAYFDLAAASPKTSGLYVQVESEQTPIASFVKVVHMSGLSVKGVDIVHELSTQSNTNILSGISEGDQSKLYVWPNKDGNVTLSWMNDTGSKEVKNLTLKAHHLQVVDLGKVPEHANALSVSGDVPTQVMMSITKDGKDNQSDVAFITPSNVQGSGAIVSPVSANETALYLSSSSDKDTAVRLQGFDLNGVLAATKNVTIPANASLRIPVSEISHDAVMFIAKSHSKVALSARIHKDEIDKAGIAGISWLSAQSLEPQEMKVYVKTDNHIVQ</sequence>
<dbReference type="EMBL" id="CP019058">
    <property type="protein sequence ID" value="APW18625.1"/>
    <property type="molecule type" value="Genomic_DNA"/>
</dbReference>
<dbReference type="AlphaFoldDB" id="A0A9X7FET9"/>
<dbReference type="Proteomes" id="UP000235293">
    <property type="component" value="Unassembled WGS sequence"/>
</dbReference>
<keyword evidence="1" id="KW-0472">Membrane</keyword>
<name>A0A9X7FET9_9BIFI</name>
<proteinExistence type="predicted"/>
<keyword evidence="4" id="KW-1185">Reference proteome</keyword>
<reference evidence="4" key="1">
    <citation type="submission" date="2017-01" db="EMBL/GenBank/DDBJ databases">
        <title>Gardnerella vaginalis bacteremia associated with severe acute encephalopathy in a young female patient: Case Report and characterization of the isolate.</title>
        <authorList>
            <person name="Tankovic J."/>
            <person name="Timinskas A."/>
            <person name="Zilnyte M."/>
            <person name="Janulaitiene M."/>
            <person name="Zvirbliene A."/>
            <person name="Pleckaityte M."/>
        </authorList>
    </citation>
    <scope>NUCLEOTIDE SEQUENCE [LARGE SCALE GENOMIC DNA]</scope>
    <source>
        <strain evidence="4">GV37</strain>
    </source>
</reference>
<feature type="transmembrane region" description="Helical" evidence="1">
    <location>
        <begin position="31"/>
        <end position="56"/>
    </location>
</feature>
<evidence type="ECO:0000256" key="1">
    <source>
        <dbReference type="SAM" id="Phobius"/>
    </source>
</evidence>
<dbReference type="InterPro" id="IPR043777">
    <property type="entry name" value="DUF5719"/>
</dbReference>
<evidence type="ECO:0000313" key="2">
    <source>
        <dbReference type="EMBL" id="APW18625.1"/>
    </source>
</evidence>
<evidence type="ECO:0000313" key="4">
    <source>
        <dbReference type="Proteomes" id="UP000186260"/>
    </source>
</evidence>
<evidence type="ECO:0000313" key="5">
    <source>
        <dbReference type="Proteomes" id="UP000235293"/>
    </source>
</evidence>
<keyword evidence="1" id="KW-1133">Transmembrane helix</keyword>
<reference evidence="3 5" key="3">
    <citation type="submission" date="2017-09" db="EMBL/GenBank/DDBJ databases">
        <title>Bacterial strain isolated from the female urinary microbiota.</title>
        <authorList>
            <person name="Thomas-White K."/>
            <person name="Kumar N."/>
            <person name="Forster S."/>
            <person name="Putonti C."/>
            <person name="Lawley T."/>
            <person name="Wolfe A.J."/>
        </authorList>
    </citation>
    <scope>NUCLEOTIDE SEQUENCE [LARGE SCALE GENOMIC DNA]</scope>
    <source>
        <strain evidence="3 5">UMB0411</strain>
    </source>
</reference>
<gene>
    <name evidence="2" type="ORF">BVL65_03390</name>
    <name evidence="3" type="ORF">CJ213_01885</name>
</gene>
<reference evidence="2" key="4">
    <citation type="journal article" date="2021" name="Pathogens">
        <title>Discrimination of Gardnerella Species by Combining MALDI-TOF Protein Profile, Chaperonin cpn60 Sequences, and Phenotypic Characteristics.</title>
        <authorList>
            <person name="Bulavaite A."/>
            <person name="Maier T."/>
            <person name="Pleckaityte M."/>
        </authorList>
    </citation>
    <scope>NUCLEOTIDE SEQUENCE</scope>
    <source>
        <strain evidence="2">GV37</strain>
    </source>
</reference>
<dbReference type="Pfam" id="PF18986">
    <property type="entry name" value="DUF5719"/>
    <property type="match status" value="1"/>
</dbReference>
<dbReference type="EMBL" id="PNGY01000001">
    <property type="protein sequence ID" value="PMC54908.1"/>
    <property type="molecule type" value="Genomic_DNA"/>
</dbReference>
<dbReference type="Proteomes" id="UP000186260">
    <property type="component" value="Chromosome"/>
</dbReference>
<keyword evidence="1" id="KW-0812">Transmembrane</keyword>